<proteinExistence type="predicted"/>
<evidence type="ECO:0000256" key="2">
    <source>
        <dbReference type="SAM" id="Phobius"/>
    </source>
</evidence>
<dbReference type="Proteomes" id="UP001374584">
    <property type="component" value="Unassembled WGS sequence"/>
</dbReference>
<sequence>MTWHKSSGSNQPFHLLGHNGPYPKSLGPLSKTGSTPLDSTNRHSNILLLFFFFASTLPLLLPREQKITHSVFFSDSLSSFYLYCVYSDLAFAECKFCRIVSFTD</sequence>
<evidence type="ECO:0000256" key="1">
    <source>
        <dbReference type="SAM" id="MobiDB-lite"/>
    </source>
</evidence>
<keyword evidence="2" id="KW-0812">Transmembrane</keyword>
<gene>
    <name evidence="3" type="ORF">VNO80_02431</name>
</gene>
<keyword evidence="4" id="KW-1185">Reference proteome</keyword>
<reference evidence="3 4" key="1">
    <citation type="submission" date="2024-01" db="EMBL/GenBank/DDBJ databases">
        <title>The genomes of 5 underutilized Papilionoideae crops provide insights into root nodulation and disease resistanc.</title>
        <authorList>
            <person name="Jiang F."/>
        </authorList>
    </citation>
    <scope>NUCLEOTIDE SEQUENCE [LARGE SCALE GENOMIC DNA]</scope>
    <source>
        <strain evidence="3">JINMINGXINNONG_FW02</strain>
        <tissue evidence="3">Leaves</tissue>
    </source>
</reference>
<feature type="region of interest" description="Disordered" evidence="1">
    <location>
        <begin position="1"/>
        <end position="33"/>
    </location>
</feature>
<feature type="transmembrane region" description="Helical" evidence="2">
    <location>
        <begin position="43"/>
        <end position="61"/>
    </location>
</feature>
<evidence type="ECO:0000313" key="4">
    <source>
        <dbReference type="Proteomes" id="UP001374584"/>
    </source>
</evidence>
<dbReference type="AlphaFoldDB" id="A0AAN9NPY6"/>
<keyword evidence="2" id="KW-1133">Transmembrane helix</keyword>
<evidence type="ECO:0000313" key="3">
    <source>
        <dbReference type="EMBL" id="KAK7377011.1"/>
    </source>
</evidence>
<comment type="caution">
    <text evidence="3">The sequence shown here is derived from an EMBL/GenBank/DDBJ whole genome shotgun (WGS) entry which is preliminary data.</text>
</comment>
<feature type="compositionally biased region" description="Polar residues" evidence="1">
    <location>
        <begin position="1"/>
        <end position="12"/>
    </location>
</feature>
<name>A0AAN9NPY6_PHACN</name>
<keyword evidence="2" id="KW-0472">Membrane</keyword>
<organism evidence="3 4">
    <name type="scientific">Phaseolus coccineus</name>
    <name type="common">Scarlet runner bean</name>
    <name type="synonym">Phaseolus multiflorus</name>
    <dbReference type="NCBI Taxonomy" id="3886"/>
    <lineage>
        <taxon>Eukaryota</taxon>
        <taxon>Viridiplantae</taxon>
        <taxon>Streptophyta</taxon>
        <taxon>Embryophyta</taxon>
        <taxon>Tracheophyta</taxon>
        <taxon>Spermatophyta</taxon>
        <taxon>Magnoliopsida</taxon>
        <taxon>eudicotyledons</taxon>
        <taxon>Gunneridae</taxon>
        <taxon>Pentapetalae</taxon>
        <taxon>rosids</taxon>
        <taxon>fabids</taxon>
        <taxon>Fabales</taxon>
        <taxon>Fabaceae</taxon>
        <taxon>Papilionoideae</taxon>
        <taxon>50 kb inversion clade</taxon>
        <taxon>NPAAA clade</taxon>
        <taxon>indigoferoid/millettioid clade</taxon>
        <taxon>Phaseoleae</taxon>
        <taxon>Phaseolus</taxon>
    </lineage>
</organism>
<protein>
    <submittedName>
        <fullName evidence="3">Uncharacterized protein</fullName>
    </submittedName>
</protein>
<accession>A0AAN9NPY6</accession>
<dbReference type="EMBL" id="JAYMYR010000002">
    <property type="protein sequence ID" value="KAK7377011.1"/>
    <property type="molecule type" value="Genomic_DNA"/>
</dbReference>